<dbReference type="PANTHER" id="PTHR43563">
    <property type="entry name" value="AMINE OXIDASE"/>
    <property type="match status" value="1"/>
</dbReference>
<reference evidence="13" key="1">
    <citation type="submission" date="2020-01" db="EMBL/GenBank/DDBJ databases">
        <title>Draft genome sequence of the Termite Coptotermes fromosanus.</title>
        <authorList>
            <person name="Itakura S."/>
            <person name="Yosikawa Y."/>
            <person name="Umezawa K."/>
        </authorList>
    </citation>
    <scope>NUCLEOTIDE SEQUENCE [LARGE SCALE GENOMIC DNA]</scope>
</reference>
<evidence type="ECO:0000256" key="10">
    <source>
        <dbReference type="RuleBase" id="RU362067"/>
    </source>
</evidence>
<dbReference type="PRINTS" id="PR00757">
    <property type="entry name" value="AMINEOXDASEF"/>
</dbReference>
<dbReference type="InterPro" id="IPR001613">
    <property type="entry name" value="Flavin_amine_oxidase"/>
</dbReference>
<evidence type="ECO:0000256" key="2">
    <source>
        <dbReference type="ARBA" id="ARBA00004362"/>
    </source>
</evidence>
<comment type="caution">
    <text evidence="12">The sequence shown here is derived from an EMBL/GenBank/DDBJ whole genome shotgun (WGS) entry which is preliminary data.</text>
</comment>
<dbReference type="InParanoid" id="A0A6L2Q3Z9"/>
<evidence type="ECO:0000256" key="6">
    <source>
        <dbReference type="ARBA" id="ARBA00048448"/>
    </source>
</evidence>
<dbReference type="GO" id="GO:0005741">
    <property type="term" value="C:mitochondrial outer membrane"/>
    <property type="evidence" value="ECO:0007669"/>
    <property type="project" value="UniProtKB-SubCell"/>
</dbReference>
<evidence type="ECO:0000256" key="9">
    <source>
        <dbReference type="PIRSR" id="PIRSR601613-1"/>
    </source>
</evidence>
<comment type="catalytic activity">
    <reaction evidence="6">
        <text>a secondary aliphatic amine + O2 + H2O = a primary amine + an aldehyde + H2O2</text>
        <dbReference type="Rhea" id="RHEA:26414"/>
        <dbReference type="ChEBI" id="CHEBI:15377"/>
        <dbReference type="ChEBI" id="CHEBI:15379"/>
        <dbReference type="ChEBI" id="CHEBI:16240"/>
        <dbReference type="ChEBI" id="CHEBI:17478"/>
        <dbReference type="ChEBI" id="CHEBI:58855"/>
        <dbReference type="ChEBI" id="CHEBI:65296"/>
        <dbReference type="EC" id="1.4.3.4"/>
    </reaction>
</comment>
<comment type="function">
    <text evidence="5">Catalyzes the oxidative deamination of primary and some secondary amines such as neurotransmitters, and exogenous amines including the tertiary amine, neurotoxin 1-methyl-4-phenyl-1,2,3,6-tetrahydropyridine (MPTP), with concomitant reduction of oxygen to hydrogen peroxide and participates in the metabolism of neuroactive and vasoactive amines in the central nervous system and peripheral tissues. Preferentially degrades benzylamine and phenylethylamine.</text>
</comment>
<evidence type="ECO:0000313" key="13">
    <source>
        <dbReference type="Proteomes" id="UP000502823"/>
    </source>
</evidence>
<dbReference type="EC" id="1.4.3.-" evidence="10"/>
<evidence type="ECO:0000256" key="8">
    <source>
        <dbReference type="ARBA" id="ARBA00049430"/>
    </source>
</evidence>
<gene>
    <name evidence="12" type="ORF">Cfor_00738</name>
</gene>
<evidence type="ECO:0000256" key="3">
    <source>
        <dbReference type="ARBA" id="ARBA00005995"/>
    </source>
</evidence>
<evidence type="ECO:0000256" key="7">
    <source>
        <dbReference type="ARBA" id="ARBA00049354"/>
    </source>
</evidence>
<dbReference type="InterPro" id="IPR050703">
    <property type="entry name" value="Flavin_MAO"/>
</dbReference>
<evidence type="ECO:0000313" key="12">
    <source>
        <dbReference type="EMBL" id="GFG38690.1"/>
    </source>
</evidence>
<evidence type="ECO:0000256" key="1">
    <source>
        <dbReference type="ARBA" id="ARBA00001974"/>
    </source>
</evidence>
<dbReference type="EMBL" id="BLKM01000804">
    <property type="protein sequence ID" value="GFG38690.1"/>
    <property type="molecule type" value="Genomic_DNA"/>
</dbReference>
<dbReference type="InterPro" id="IPR036188">
    <property type="entry name" value="FAD/NAD-bd_sf"/>
</dbReference>
<comment type="similarity">
    <text evidence="3 10">Belongs to the flavin monoamine oxidase family.</text>
</comment>
<accession>A0A6L2Q3Z9</accession>
<dbReference type="PANTHER" id="PTHR43563:SF1">
    <property type="entry name" value="AMINE OXIDASE [FLAVIN-CONTAINING] B"/>
    <property type="match status" value="1"/>
</dbReference>
<comment type="catalytic activity">
    <reaction evidence="7">
        <text>benzylamine + O2 + H2O = benzaldehyde + H2O2 + NH4(+)</text>
        <dbReference type="Rhea" id="RHEA:59424"/>
        <dbReference type="ChEBI" id="CHEBI:15377"/>
        <dbReference type="ChEBI" id="CHEBI:15379"/>
        <dbReference type="ChEBI" id="CHEBI:16240"/>
        <dbReference type="ChEBI" id="CHEBI:17169"/>
        <dbReference type="ChEBI" id="CHEBI:28938"/>
        <dbReference type="ChEBI" id="CHEBI:225238"/>
    </reaction>
    <physiologicalReaction direction="left-to-right" evidence="7">
        <dbReference type="Rhea" id="RHEA:59425"/>
    </physiologicalReaction>
</comment>
<dbReference type="Gene3D" id="3.50.50.60">
    <property type="entry name" value="FAD/NAD(P)-binding domain"/>
    <property type="match status" value="1"/>
</dbReference>
<proteinExistence type="inferred from homology"/>
<keyword evidence="10" id="KW-0285">Flavoprotein</keyword>
<comment type="subcellular location">
    <subcellularLocation>
        <location evidence="2">Mitochondrion outer membrane</location>
        <topology evidence="2">Single-pass type IV membrane protein</topology>
        <orientation evidence="2">Cytoplasmic side</orientation>
    </subcellularLocation>
</comment>
<comment type="catalytic activity">
    <reaction evidence="8">
        <text>N-acetylputrescine + O2 + H2O = 4-acetamidobutanal + H2O2 + NH4(+)</text>
        <dbReference type="Rhea" id="RHEA:70283"/>
        <dbReference type="ChEBI" id="CHEBI:7386"/>
        <dbReference type="ChEBI" id="CHEBI:15377"/>
        <dbReference type="ChEBI" id="CHEBI:15379"/>
        <dbReference type="ChEBI" id="CHEBI:16240"/>
        <dbReference type="ChEBI" id="CHEBI:28938"/>
        <dbReference type="ChEBI" id="CHEBI:58263"/>
    </reaction>
    <physiologicalReaction direction="left-to-right" evidence="8">
        <dbReference type="Rhea" id="RHEA:70284"/>
    </physiologicalReaction>
</comment>
<feature type="binding site" evidence="9">
    <location>
        <position position="111"/>
    </location>
    <ligand>
        <name>FAD</name>
        <dbReference type="ChEBI" id="CHEBI:57692"/>
    </ligand>
</feature>
<dbReference type="InterPro" id="IPR002937">
    <property type="entry name" value="Amino_oxidase"/>
</dbReference>
<feature type="domain" description="Amine oxidase" evidence="11">
    <location>
        <begin position="13"/>
        <end position="144"/>
    </location>
</feature>
<evidence type="ECO:0000256" key="5">
    <source>
        <dbReference type="ARBA" id="ARBA00045409"/>
    </source>
</evidence>
<dbReference type="SUPFAM" id="SSF51905">
    <property type="entry name" value="FAD/NAD(P)-binding domain"/>
    <property type="match status" value="1"/>
</dbReference>
<dbReference type="GO" id="GO:0008131">
    <property type="term" value="F:primary methylamine oxidase activity"/>
    <property type="evidence" value="ECO:0007669"/>
    <property type="project" value="UniProtKB-ARBA"/>
</dbReference>
<dbReference type="Gene3D" id="1.10.405.10">
    <property type="entry name" value="Guanine Nucleotide Dissociation Inhibitor, domain 1"/>
    <property type="match status" value="1"/>
</dbReference>
<evidence type="ECO:0000259" key="11">
    <source>
        <dbReference type="Pfam" id="PF01593"/>
    </source>
</evidence>
<sequence>MAIQVPADRPWRAPHATEWDQITVKEFLNKNCWTRDAREFLEAMSVGNNCAEDHQMSLLFFLWYLRQSGGVDRIWSIKGGAQERKIVGGSQQISVKIAEKLGDRIHLKKAVVQIRQLDDGVTVKTLDGTDFSGSYVVLAIPPPAHVSSDIKFTGSADLYKYICAQKRPVVGAYSVDSQRNWALFTYPD</sequence>
<evidence type="ECO:0000256" key="4">
    <source>
        <dbReference type="ARBA" id="ARBA00023002"/>
    </source>
</evidence>
<comment type="cofactor">
    <cofactor evidence="1 10">
        <name>FAD</name>
        <dbReference type="ChEBI" id="CHEBI:57692"/>
    </cofactor>
</comment>
<dbReference type="GO" id="GO:0097621">
    <property type="term" value="F:monoamine oxidase activity"/>
    <property type="evidence" value="ECO:0007669"/>
    <property type="project" value="UniProtKB-EC"/>
</dbReference>
<dbReference type="OrthoDB" id="7777654at2759"/>
<keyword evidence="13" id="KW-1185">Reference proteome</keyword>
<keyword evidence="4 10" id="KW-0560">Oxidoreductase</keyword>
<dbReference type="Pfam" id="PF01593">
    <property type="entry name" value="Amino_oxidase"/>
    <property type="match status" value="1"/>
</dbReference>
<protein>
    <recommendedName>
        <fullName evidence="10">Amine oxidase</fullName>
        <ecNumber evidence="10">1.4.3.-</ecNumber>
    </recommendedName>
</protein>
<organism evidence="12 13">
    <name type="scientific">Coptotermes formosanus</name>
    <name type="common">Formosan subterranean termite</name>
    <dbReference type="NCBI Taxonomy" id="36987"/>
    <lineage>
        <taxon>Eukaryota</taxon>
        <taxon>Metazoa</taxon>
        <taxon>Ecdysozoa</taxon>
        <taxon>Arthropoda</taxon>
        <taxon>Hexapoda</taxon>
        <taxon>Insecta</taxon>
        <taxon>Pterygota</taxon>
        <taxon>Neoptera</taxon>
        <taxon>Polyneoptera</taxon>
        <taxon>Dictyoptera</taxon>
        <taxon>Blattodea</taxon>
        <taxon>Blattoidea</taxon>
        <taxon>Termitoidae</taxon>
        <taxon>Rhinotermitidae</taxon>
        <taxon>Coptotermes</taxon>
    </lineage>
</organism>
<name>A0A6L2Q3Z9_COPFO</name>
<keyword evidence="10" id="KW-0274">FAD</keyword>
<dbReference type="AlphaFoldDB" id="A0A6L2Q3Z9"/>
<dbReference type="Proteomes" id="UP000502823">
    <property type="component" value="Unassembled WGS sequence"/>
</dbReference>